<reference evidence="1 2" key="1">
    <citation type="submission" date="2019-10" db="EMBL/GenBank/DDBJ databases">
        <title>New genus of Silvanigrellaceae.</title>
        <authorList>
            <person name="Pitt A."/>
            <person name="Hahn M.W."/>
        </authorList>
    </citation>
    <scope>NUCLEOTIDE SEQUENCE [LARGE SCALE GENOMIC DNA]</scope>
    <source>
        <strain evidence="1 2">33A1-SZDP</strain>
    </source>
</reference>
<name>A0A833JDU1_9BACT</name>
<dbReference type="Proteomes" id="UP000442694">
    <property type="component" value="Unassembled WGS sequence"/>
</dbReference>
<proteinExistence type="predicted"/>
<evidence type="ECO:0000313" key="1">
    <source>
        <dbReference type="EMBL" id="KAB8029065.1"/>
    </source>
</evidence>
<dbReference type="RefSeq" id="WP_152213406.1">
    <property type="nucleotide sequence ID" value="NZ_WFLN01000008.1"/>
</dbReference>
<organism evidence="1 2">
    <name type="scientific">Fluviispira multicolorata</name>
    <dbReference type="NCBI Taxonomy" id="2654512"/>
    <lineage>
        <taxon>Bacteria</taxon>
        <taxon>Pseudomonadati</taxon>
        <taxon>Bdellovibrionota</taxon>
        <taxon>Oligoflexia</taxon>
        <taxon>Silvanigrellales</taxon>
        <taxon>Silvanigrellaceae</taxon>
        <taxon>Fluviispira</taxon>
    </lineage>
</organism>
<comment type="caution">
    <text evidence="1">The sequence shown here is derived from an EMBL/GenBank/DDBJ whole genome shotgun (WGS) entry which is preliminary data.</text>
</comment>
<keyword evidence="2" id="KW-1185">Reference proteome</keyword>
<sequence length="277" mass="33426">MPFSLPFNNKIEHYDLIFGLGTSISLFQAELLNNQKTTKIYHDLHLLQFVYNFCEKVDERTKAIRAKRLETQFINSYKYIDKSKKNYPIEIIAQFKFLNEHTRKNIQHNLQLYLDYVEYMKKPDQFEDRALKYSTKYHAYFKSGECELFDRRKSKMFLNYQLLIRNGKIHFVLDGLDLEIVPKKIPFSFKKEHMSLSIENLENIFNENLLKMQDSEKLNLKAQDITASELRWVYRNRKHPKVEAGIQFWKNKVPCEAPWNMPLYKNLWLSYHPKNVY</sequence>
<accession>A0A833JDU1</accession>
<gene>
    <name evidence="1" type="ORF">GCL57_11030</name>
</gene>
<evidence type="ECO:0000313" key="2">
    <source>
        <dbReference type="Proteomes" id="UP000442694"/>
    </source>
</evidence>
<dbReference type="AlphaFoldDB" id="A0A833JDU1"/>
<dbReference type="EMBL" id="WFLN01000008">
    <property type="protein sequence ID" value="KAB8029065.1"/>
    <property type="molecule type" value="Genomic_DNA"/>
</dbReference>
<protein>
    <submittedName>
        <fullName evidence="1">Uncharacterized protein</fullName>
    </submittedName>
</protein>